<reference evidence="3" key="1">
    <citation type="submission" date="2024-05" db="EMBL/GenBank/DDBJ databases">
        <title>Isolation and characterization of Sporomusa carbonis sp. nov., a carboxydotrophic hydrogenogen in the genus of Sporomusa isolated from a charcoal burning pile.</title>
        <authorList>
            <person name="Boeer T."/>
            <person name="Rosenbaum F."/>
            <person name="Eysell L."/>
            <person name="Mueller V."/>
            <person name="Daniel R."/>
            <person name="Poehlein A."/>
        </authorList>
    </citation>
    <scope>NUCLEOTIDE SEQUENCE [LARGE SCALE GENOMIC DNA]</scope>
    <source>
        <strain evidence="3">DSM 3132</strain>
    </source>
</reference>
<organism evidence="3 4">
    <name type="scientific">Sporomusa acidovorans (strain ATCC 49682 / DSM 3132 / Mol)</name>
    <dbReference type="NCBI Taxonomy" id="1123286"/>
    <lineage>
        <taxon>Bacteria</taxon>
        <taxon>Bacillati</taxon>
        <taxon>Bacillota</taxon>
        <taxon>Negativicutes</taxon>
        <taxon>Selenomonadales</taxon>
        <taxon>Sporomusaceae</taxon>
        <taxon>Sporomusa</taxon>
    </lineage>
</organism>
<gene>
    <name evidence="3" type="ORF">SPACI_026450</name>
</gene>
<dbReference type="RefSeq" id="WP_093791714.1">
    <property type="nucleotide sequence ID" value="NZ_CP155571.1"/>
</dbReference>
<feature type="compositionally biased region" description="Polar residues" evidence="1">
    <location>
        <begin position="98"/>
        <end position="107"/>
    </location>
</feature>
<feature type="region of interest" description="Disordered" evidence="1">
    <location>
        <begin position="70"/>
        <end position="107"/>
    </location>
</feature>
<proteinExistence type="predicted"/>
<sequence length="107" mass="11823">MVLKLRISLGMAFIASCLTLLVSALNSITLSAMAYRTLVSLVLFAVFGYTCGQFAEQFLQKKLDEIKPEDTNVDIASSDDENGDETPAEKFEPLNPENLENMTLTQK</sequence>
<feature type="compositionally biased region" description="Acidic residues" evidence="1">
    <location>
        <begin position="77"/>
        <end position="86"/>
    </location>
</feature>
<keyword evidence="4" id="KW-1185">Reference proteome</keyword>
<evidence type="ECO:0000313" key="3">
    <source>
        <dbReference type="EMBL" id="XFO72592.1"/>
    </source>
</evidence>
<dbReference type="EMBL" id="CP155571">
    <property type="protein sequence ID" value="XFO72592.1"/>
    <property type="molecule type" value="Genomic_DNA"/>
</dbReference>
<dbReference type="Proteomes" id="UP000216052">
    <property type="component" value="Chromosome"/>
</dbReference>
<keyword evidence="2" id="KW-0472">Membrane</keyword>
<dbReference type="PROSITE" id="PS51257">
    <property type="entry name" value="PROKAR_LIPOPROTEIN"/>
    <property type="match status" value="1"/>
</dbReference>
<feature type="transmembrane region" description="Helical" evidence="2">
    <location>
        <begin position="34"/>
        <end position="52"/>
    </location>
</feature>
<accession>A0ABZ3J2I8</accession>
<keyword evidence="2" id="KW-1133">Transmembrane helix</keyword>
<evidence type="ECO:0000313" key="4">
    <source>
        <dbReference type="Proteomes" id="UP000216052"/>
    </source>
</evidence>
<protein>
    <submittedName>
        <fullName evidence="3">Uncharacterized protein</fullName>
    </submittedName>
</protein>
<keyword evidence="2" id="KW-0812">Transmembrane</keyword>
<evidence type="ECO:0000256" key="1">
    <source>
        <dbReference type="SAM" id="MobiDB-lite"/>
    </source>
</evidence>
<name>A0ABZ3J2I8_SPOA4</name>
<evidence type="ECO:0000256" key="2">
    <source>
        <dbReference type="SAM" id="Phobius"/>
    </source>
</evidence>